<keyword evidence="1" id="KW-0732">Signal</keyword>
<feature type="signal peptide" evidence="1">
    <location>
        <begin position="1"/>
        <end position="19"/>
    </location>
</feature>
<keyword evidence="5" id="KW-1185">Reference proteome</keyword>
<gene>
    <name evidence="4" type="ORF">GS399_00980</name>
</gene>
<dbReference type="Gene3D" id="2.130.10.10">
    <property type="entry name" value="YVTN repeat-like/Quinoprotein amine dehydrogenase"/>
    <property type="match status" value="1"/>
</dbReference>
<dbReference type="InterPro" id="IPR011047">
    <property type="entry name" value="Quinoprotein_ADH-like_sf"/>
</dbReference>
<evidence type="ECO:0000259" key="2">
    <source>
        <dbReference type="Pfam" id="PF00149"/>
    </source>
</evidence>
<reference evidence="4 5" key="1">
    <citation type="submission" date="2019-11" db="EMBL/GenBank/DDBJ databases">
        <title>Pedobacter sp. HMF7647 Genome sequencing and assembly.</title>
        <authorList>
            <person name="Kang H."/>
            <person name="Kim H."/>
            <person name="Joh K."/>
        </authorList>
    </citation>
    <scope>NUCLEOTIDE SEQUENCE [LARGE SCALE GENOMIC DNA]</scope>
    <source>
        <strain evidence="4 5">HMF7647</strain>
    </source>
</reference>
<evidence type="ECO:0000259" key="3">
    <source>
        <dbReference type="Pfam" id="PF13360"/>
    </source>
</evidence>
<feature type="domain" description="Pyrrolo-quinoline quinone repeat" evidence="3">
    <location>
        <begin position="339"/>
        <end position="449"/>
    </location>
</feature>
<feature type="domain" description="Pyrrolo-quinoline quinone repeat" evidence="3">
    <location>
        <begin position="555"/>
        <end position="607"/>
    </location>
</feature>
<feature type="domain" description="Calcineurin-like phosphoesterase" evidence="2">
    <location>
        <begin position="22"/>
        <end position="198"/>
    </location>
</feature>
<dbReference type="InterPro" id="IPR018391">
    <property type="entry name" value="PQQ_b-propeller_rpt"/>
</dbReference>
<dbReference type="Pfam" id="PF13360">
    <property type="entry name" value="PQQ_2"/>
    <property type="match status" value="2"/>
</dbReference>
<dbReference type="InterPro" id="IPR004843">
    <property type="entry name" value="Calcineurin-like_PHP"/>
</dbReference>
<dbReference type="Pfam" id="PF00149">
    <property type="entry name" value="Metallophos"/>
    <property type="match status" value="1"/>
</dbReference>
<evidence type="ECO:0000313" key="4">
    <source>
        <dbReference type="EMBL" id="MXV49529.1"/>
    </source>
</evidence>
<sequence>MRKNLLLICLLLLSVCAGAQSFKFAHVSDTHIGSNNAADDLRRTVNDINANDSLKFVVITGDITDFGADTEIRLAKQILDSLNKPWYIIPGNHDANWSESGSNTFKKVFGAETFVFTYGGYLFAGTGSGPNMRMGPGQVPRENIVWLDSVLNRMKQPGMPLIYLNHYPQDSSQNNWYEAVDRLKKRNVQLILCGHGHQNHTYSFDGIPAVMGRSNLRAKDSVGGYNIVTINNGEALFELRRPLTAIRQQWTQVKLYNHHFNTDPTRYFRPSYAVNKSFPRVKVKWAFQNKSDVGAGMGIYGGLLITANTAGEIYALNVASGKKAWVYKTHGKIYSTPAVSGSLAVAGSSDGNVYCLSAQTGKLKWRVAAAKAIVGSPLIKNNVVYIGASDSLFRAIDLVTGKSLWSFNQVKGFVVDKPLSYQQKLYFGCWANDFYALNEQTGELAWKWSNGSTNRMFSPAACYPAGTNNRVFIVAPDRYMTCLDAASGNVIWRKQDPKYRVRESMGLSADSSLIYVKTMDGDLLGVSTKADSMEIAWKSKFKLPYELCPSQIIEKGGIIYVPTHSGMVCAVDRRSGSVLWKHKVSNALVNPMLPLGNQALVVSTMDGKIEFLQYK</sequence>
<feature type="chain" id="PRO_5029750523" evidence="1">
    <location>
        <begin position="20"/>
        <end position="615"/>
    </location>
</feature>
<dbReference type="InterPro" id="IPR029052">
    <property type="entry name" value="Metallo-depent_PP-like"/>
</dbReference>
<accession>A0A7K1Y5Z7</accession>
<dbReference type="Gene3D" id="2.40.128.630">
    <property type="match status" value="1"/>
</dbReference>
<comment type="caution">
    <text evidence="4">The sequence shown here is derived from an EMBL/GenBank/DDBJ whole genome shotgun (WGS) entry which is preliminary data.</text>
</comment>
<name>A0A7K1Y5Z7_9SPHI</name>
<evidence type="ECO:0000256" key="1">
    <source>
        <dbReference type="SAM" id="SignalP"/>
    </source>
</evidence>
<dbReference type="SMART" id="SM00564">
    <property type="entry name" value="PQQ"/>
    <property type="match status" value="6"/>
</dbReference>
<proteinExistence type="predicted"/>
<dbReference type="RefSeq" id="WP_160842639.1">
    <property type="nucleotide sequence ID" value="NZ_WVHT01000001.1"/>
</dbReference>
<evidence type="ECO:0000313" key="5">
    <source>
        <dbReference type="Proteomes" id="UP000466586"/>
    </source>
</evidence>
<organism evidence="4 5">
    <name type="scientific">Hufsiella arboris</name>
    <dbReference type="NCBI Taxonomy" id="2695275"/>
    <lineage>
        <taxon>Bacteria</taxon>
        <taxon>Pseudomonadati</taxon>
        <taxon>Bacteroidota</taxon>
        <taxon>Sphingobacteriia</taxon>
        <taxon>Sphingobacteriales</taxon>
        <taxon>Sphingobacteriaceae</taxon>
        <taxon>Hufsiella</taxon>
    </lineage>
</organism>
<dbReference type="SUPFAM" id="SSF56300">
    <property type="entry name" value="Metallo-dependent phosphatases"/>
    <property type="match status" value="1"/>
</dbReference>
<dbReference type="GO" id="GO:0016787">
    <property type="term" value="F:hydrolase activity"/>
    <property type="evidence" value="ECO:0007669"/>
    <property type="project" value="InterPro"/>
</dbReference>
<dbReference type="Proteomes" id="UP000466586">
    <property type="component" value="Unassembled WGS sequence"/>
</dbReference>
<dbReference type="EMBL" id="WVHT01000001">
    <property type="protein sequence ID" value="MXV49529.1"/>
    <property type="molecule type" value="Genomic_DNA"/>
</dbReference>
<dbReference type="PANTHER" id="PTHR34512">
    <property type="entry name" value="CELL SURFACE PROTEIN"/>
    <property type="match status" value="1"/>
</dbReference>
<dbReference type="SUPFAM" id="SSF50998">
    <property type="entry name" value="Quinoprotein alcohol dehydrogenase-like"/>
    <property type="match status" value="1"/>
</dbReference>
<dbReference type="InterPro" id="IPR015943">
    <property type="entry name" value="WD40/YVTN_repeat-like_dom_sf"/>
</dbReference>
<dbReference type="InterPro" id="IPR002372">
    <property type="entry name" value="PQQ_rpt_dom"/>
</dbReference>
<dbReference type="Gene3D" id="3.60.21.10">
    <property type="match status" value="1"/>
</dbReference>
<dbReference type="AlphaFoldDB" id="A0A7K1Y5Z7"/>
<dbReference type="PANTHER" id="PTHR34512:SF30">
    <property type="entry name" value="OUTER MEMBRANE PROTEIN ASSEMBLY FACTOR BAMB"/>
    <property type="match status" value="1"/>
</dbReference>
<protein>
    <submittedName>
        <fullName evidence="4">PQQ-binding-like beta-propeller repeat protein</fullName>
    </submittedName>
</protein>